<dbReference type="Pfam" id="PF00171">
    <property type="entry name" value="Aldedh"/>
    <property type="match status" value="1"/>
</dbReference>
<evidence type="ECO:0000256" key="2">
    <source>
        <dbReference type="PROSITE-ProRule" id="PRU10007"/>
    </source>
</evidence>
<sequence>MTSATSDRILARARAAQPAWAALTVSRRCAILGNLRHEIALQCESIADTIARETSKPLLDALSGDVFVTLEHLRYYESYAARILRPRRIGKSFFLFHGARFETSFEPHGVAMIFGPSNYPLQLSVIPLITALAAGNAVVLKCSERTPKTATVIARLCAKANLPVNLVQVLYDGPKQSAALIDARPDFIFFTGSSRHGQQVAERAAKHLIPTVLELGGKDASLVFADCHLDRAVEGITYGAFSNAGRVCVAVKRVYVEASIHDEFLARLKHRISMLRVNTDPDADFFPLTEDAQSDVRAQVEDALSCGATLHWPQDRATAAYEPTLLTDVPAEARILTEESFGPVLCVASFRDEAKAIALANASPFALSSSIWTHNQARARRVAAQLSAGSCSINDVIRNIANPHAAFGGNRLSGYGRYHGPEGLRSFSRMRTIMVASDRRTREINWFPFNSRTRHQLASLIRFRHGANGLLGRLSRLLLPLLVSAVLPLTLGARSKTETHFTIDVYLTQQAQGELAYLVFASPSGFPGDRDKALRHGFLPIPSNAQHLRIDTDLPPGIYAVTVYEDLNSNHKLDHNLIGLPREPVGVSNNPPARFGPPHFDECSFHLGDTAQTITITLVHAS</sequence>
<proteinExistence type="inferred from homology"/>
<protein>
    <submittedName>
        <fullName evidence="5">Acyl-CoA reductase-like NAD-dependent aldehyde dehydrogenase/uncharacterized protein (DUF2141 family)</fullName>
    </submittedName>
</protein>
<reference evidence="5 6" key="1">
    <citation type="submission" date="2020-07" db="EMBL/GenBank/DDBJ databases">
        <title>Genomic Encyclopedia of Type Strains, Phase IV (KMG-V): Genome sequencing to study the core and pangenomes of soil and plant-associated prokaryotes.</title>
        <authorList>
            <person name="Whitman W."/>
        </authorList>
    </citation>
    <scope>NUCLEOTIDE SEQUENCE [LARGE SCALE GENOMIC DNA]</scope>
    <source>
        <strain evidence="5 6">M8UP30</strain>
    </source>
</reference>
<dbReference type="InterPro" id="IPR016161">
    <property type="entry name" value="Ald_DH/histidinol_DH"/>
</dbReference>
<dbReference type="Gene3D" id="3.40.605.10">
    <property type="entry name" value="Aldehyde Dehydrogenase, Chain A, domain 1"/>
    <property type="match status" value="1"/>
</dbReference>
<dbReference type="Proteomes" id="UP000534186">
    <property type="component" value="Unassembled WGS sequence"/>
</dbReference>
<accession>A0A7Y9NIJ9</accession>
<evidence type="ECO:0000313" key="5">
    <source>
        <dbReference type="EMBL" id="NYF49944.1"/>
    </source>
</evidence>
<name>A0A7Y9NIJ9_9BACT</name>
<dbReference type="EMBL" id="JACCCV010000001">
    <property type="protein sequence ID" value="NYF49944.1"/>
    <property type="molecule type" value="Genomic_DNA"/>
</dbReference>
<comment type="caution">
    <text evidence="5">The sequence shown here is derived from an EMBL/GenBank/DDBJ whole genome shotgun (WGS) entry which is preliminary data.</text>
</comment>
<dbReference type="GO" id="GO:0016620">
    <property type="term" value="F:oxidoreductase activity, acting on the aldehyde or oxo group of donors, NAD or NADP as acceptor"/>
    <property type="evidence" value="ECO:0007669"/>
    <property type="project" value="InterPro"/>
</dbReference>
<dbReference type="AlphaFoldDB" id="A0A7Y9NIJ9"/>
<evidence type="ECO:0000256" key="3">
    <source>
        <dbReference type="RuleBase" id="RU003345"/>
    </source>
</evidence>
<evidence type="ECO:0000256" key="1">
    <source>
        <dbReference type="ARBA" id="ARBA00023002"/>
    </source>
</evidence>
<dbReference type="InterPro" id="IPR018673">
    <property type="entry name" value="DUF2141"/>
</dbReference>
<comment type="similarity">
    <text evidence="3">Belongs to the aldehyde dehydrogenase family.</text>
</comment>
<dbReference type="SUPFAM" id="SSF53720">
    <property type="entry name" value="ALDH-like"/>
    <property type="match status" value="1"/>
</dbReference>
<evidence type="ECO:0000259" key="4">
    <source>
        <dbReference type="Pfam" id="PF00171"/>
    </source>
</evidence>
<evidence type="ECO:0000313" key="6">
    <source>
        <dbReference type="Proteomes" id="UP000534186"/>
    </source>
</evidence>
<dbReference type="Pfam" id="PF09912">
    <property type="entry name" value="DUF2141"/>
    <property type="match status" value="1"/>
</dbReference>
<dbReference type="InterPro" id="IPR029510">
    <property type="entry name" value="Ald_DH_CS_GLU"/>
</dbReference>
<gene>
    <name evidence="5" type="ORF">HDF12_000309</name>
</gene>
<organism evidence="5 6">
    <name type="scientific">Tunturiibacter lichenicola</name>
    <dbReference type="NCBI Taxonomy" id="2051959"/>
    <lineage>
        <taxon>Bacteria</taxon>
        <taxon>Pseudomonadati</taxon>
        <taxon>Acidobacteriota</taxon>
        <taxon>Terriglobia</taxon>
        <taxon>Terriglobales</taxon>
        <taxon>Acidobacteriaceae</taxon>
        <taxon>Tunturiibacter</taxon>
    </lineage>
</organism>
<dbReference type="PANTHER" id="PTHR11699">
    <property type="entry name" value="ALDEHYDE DEHYDROGENASE-RELATED"/>
    <property type="match status" value="1"/>
</dbReference>
<feature type="domain" description="Aldehyde dehydrogenase" evidence="4">
    <location>
        <begin position="2"/>
        <end position="433"/>
    </location>
</feature>
<dbReference type="Gene3D" id="3.40.309.10">
    <property type="entry name" value="Aldehyde Dehydrogenase, Chain A, domain 2"/>
    <property type="match status" value="1"/>
</dbReference>
<feature type="active site" evidence="2">
    <location>
        <position position="214"/>
    </location>
</feature>
<keyword evidence="1 3" id="KW-0560">Oxidoreductase</keyword>
<dbReference type="InterPro" id="IPR016162">
    <property type="entry name" value="Ald_DH_N"/>
</dbReference>
<dbReference type="InterPro" id="IPR015590">
    <property type="entry name" value="Aldehyde_DH_dom"/>
</dbReference>
<dbReference type="InterPro" id="IPR016163">
    <property type="entry name" value="Ald_DH_C"/>
</dbReference>
<dbReference type="PROSITE" id="PS00687">
    <property type="entry name" value="ALDEHYDE_DEHYDR_GLU"/>
    <property type="match status" value="1"/>
</dbReference>